<dbReference type="EMBL" id="QCYY01003564">
    <property type="protein sequence ID" value="ROT62686.1"/>
    <property type="molecule type" value="Genomic_DNA"/>
</dbReference>
<keyword evidence="9" id="KW-1185">Reference proteome</keyword>
<evidence type="ECO:0000256" key="5">
    <source>
        <dbReference type="ARBA" id="ARBA00022815"/>
    </source>
</evidence>
<keyword evidence="3" id="KW-0964">Secreted</keyword>
<keyword evidence="4" id="KW-0372">Hormone</keyword>
<dbReference type="GO" id="GO:0009416">
    <property type="term" value="P:response to light stimulus"/>
    <property type="evidence" value="ECO:0007669"/>
    <property type="project" value="InterPro"/>
</dbReference>
<evidence type="ECO:0000256" key="1">
    <source>
        <dbReference type="ARBA" id="ARBA00004613"/>
    </source>
</evidence>
<evidence type="ECO:0000256" key="2">
    <source>
        <dbReference type="ARBA" id="ARBA00010172"/>
    </source>
</evidence>
<gene>
    <name evidence="8" type="ORF">C7M84_019453</name>
</gene>
<name>A0A3R7SIQ3_PENVA</name>
<dbReference type="Proteomes" id="UP000283509">
    <property type="component" value="Unassembled WGS sequence"/>
</dbReference>
<evidence type="ECO:0000256" key="6">
    <source>
        <dbReference type="ARBA" id="ARBA00022894"/>
    </source>
</evidence>
<protein>
    <submittedName>
        <fullName evidence="8">Pigment dispersing hormone related peptide 79-penaeid shrimp (Penaeus sp.)</fullName>
    </submittedName>
</protein>
<comment type="caution">
    <text evidence="8">The sequence shown here is derived from an EMBL/GenBank/DDBJ whole genome shotgun (WGS) entry which is preliminary data.</text>
</comment>
<organism evidence="8 9">
    <name type="scientific">Penaeus vannamei</name>
    <name type="common">Whiteleg shrimp</name>
    <name type="synonym">Litopenaeus vannamei</name>
    <dbReference type="NCBI Taxonomy" id="6689"/>
    <lineage>
        <taxon>Eukaryota</taxon>
        <taxon>Metazoa</taxon>
        <taxon>Ecdysozoa</taxon>
        <taxon>Arthropoda</taxon>
        <taxon>Crustacea</taxon>
        <taxon>Multicrustacea</taxon>
        <taxon>Malacostraca</taxon>
        <taxon>Eumalacostraca</taxon>
        <taxon>Eucarida</taxon>
        <taxon>Decapoda</taxon>
        <taxon>Dendrobranchiata</taxon>
        <taxon>Penaeoidea</taxon>
        <taxon>Penaeidae</taxon>
        <taxon>Penaeus</taxon>
    </lineage>
</organism>
<feature type="region of interest" description="Disordered" evidence="7">
    <location>
        <begin position="1"/>
        <end position="34"/>
    </location>
</feature>
<evidence type="ECO:0000256" key="3">
    <source>
        <dbReference type="ARBA" id="ARBA00022525"/>
    </source>
</evidence>
<evidence type="ECO:0000313" key="9">
    <source>
        <dbReference type="Proteomes" id="UP000283509"/>
    </source>
</evidence>
<dbReference type="Pfam" id="PF06324">
    <property type="entry name" value="Pigment_DH"/>
    <property type="match status" value="1"/>
</dbReference>
<keyword evidence="6" id="KW-0529">Neurotransmitter</keyword>
<sequence length="129" mass="14445">MSQRVQVEETATKEGLERERGWTDSPYKRRQTHTRSHYIHDTDPENTFLEYHSLKDAWFYCGRLAGGGGCESSGSSGREQPQVVFELAAQILRVAQGPSAFVAGPHKRNSELINSLLGLPKVMNDAGRR</sequence>
<evidence type="ECO:0000256" key="7">
    <source>
        <dbReference type="SAM" id="MobiDB-lite"/>
    </source>
</evidence>
<dbReference type="InterPro" id="IPR009396">
    <property type="entry name" value="Pigment_DH"/>
</dbReference>
<accession>A0A3R7SIQ3</accession>
<dbReference type="GO" id="GO:0045202">
    <property type="term" value="C:synapse"/>
    <property type="evidence" value="ECO:0007669"/>
    <property type="project" value="GOC"/>
</dbReference>
<proteinExistence type="inferred from homology"/>
<dbReference type="OrthoDB" id="6378554at2759"/>
<reference evidence="8 9" key="2">
    <citation type="submission" date="2019-01" db="EMBL/GenBank/DDBJ databases">
        <title>The decoding of complex shrimp genome reveals the adaptation for benthos swimmer, frequently molting mechanism and breeding impact on genome.</title>
        <authorList>
            <person name="Sun Y."/>
            <person name="Gao Y."/>
            <person name="Yu Y."/>
        </authorList>
    </citation>
    <scope>NUCLEOTIDE SEQUENCE [LARGE SCALE GENOMIC DNA]</scope>
    <source>
        <tissue evidence="8">Muscle</tissue>
    </source>
</reference>
<keyword evidence="5" id="KW-0027">Amidation</keyword>
<feature type="compositionally biased region" description="Basic and acidic residues" evidence="7">
    <location>
        <begin position="1"/>
        <end position="22"/>
    </location>
</feature>
<evidence type="ECO:0000313" key="8">
    <source>
        <dbReference type="EMBL" id="ROT62686.1"/>
    </source>
</evidence>
<dbReference type="GO" id="GO:0005576">
    <property type="term" value="C:extracellular region"/>
    <property type="evidence" value="ECO:0007669"/>
    <property type="project" value="UniProtKB-SubCell"/>
</dbReference>
<dbReference type="GO" id="GO:0005179">
    <property type="term" value="F:hormone activity"/>
    <property type="evidence" value="ECO:0007669"/>
    <property type="project" value="UniProtKB-KW"/>
</dbReference>
<reference evidence="8 9" key="1">
    <citation type="submission" date="2018-04" db="EMBL/GenBank/DDBJ databases">
        <authorList>
            <person name="Zhang X."/>
            <person name="Yuan J."/>
            <person name="Li F."/>
            <person name="Xiang J."/>
        </authorList>
    </citation>
    <scope>NUCLEOTIDE SEQUENCE [LARGE SCALE GENOMIC DNA]</scope>
    <source>
        <tissue evidence="8">Muscle</tissue>
    </source>
</reference>
<comment type="subcellular location">
    <subcellularLocation>
        <location evidence="1">Secreted</location>
    </subcellularLocation>
</comment>
<dbReference type="GO" id="GO:0007268">
    <property type="term" value="P:chemical synaptic transmission"/>
    <property type="evidence" value="ECO:0007669"/>
    <property type="project" value="UniProtKB-KW"/>
</dbReference>
<comment type="similarity">
    <text evidence="2">Belongs to the arthropod PDH family.</text>
</comment>
<dbReference type="AlphaFoldDB" id="A0A3R7SIQ3"/>
<evidence type="ECO:0000256" key="4">
    <source>
        <dbReference type="ARBA" id="ARBA00022702"/>
    </source>
</evidence>